<sequence length="292" mass="31749">MARDLAARLASNPATNAAGTGTAVAQREQNVPATLNDKIRSMEAQFQLAMPKGAEATQLIRDAMTAIRQTPKLQQCEPQSVLGSLMTCAQLGLRPGVLGHAWVLPFWDYKDRVNKAQLVIGYQGLVDLAYRSGQIASLSARTIFENDAYTVEYGLEEKLIHTPLMSGNRGNPVAYYAVVRLANGGSTFIVISHDEMLQYREDHATAKTKEGRIVGPWRDNFEGMAHKTCLRQLSKYMPKSTDMALAIANDGAVRVDLGASAVEHPQHIDGEVVDPADDEQNADATAPEGEAQ</sequence>
<feature type="region of interest" description="Disordered" evidence="1">
    <location>
        <begin position="1"/>
        <end position="23"/>
    </location>
</feature>
<dbReference type="NCBIfam" id="NF007351">
    <property type="entry name" value="PRK09846.1"/>
    <property type="match status" value="1"/>
</dbReference>
<dbReference type="KEGG" id="vg:54992196"/>
<organism evidence="2 3">
    <name type="scientific">Gordonia phage Jace</name>
    <dbReference type="NCBI Taxonomy" id="2182360"/>
    <lineage>
        <taxon>Viruses</taxon>
        <taxon>Duplodnaviria</taxon>
        <taxon>Heunggongvirae</taxon>
        <taxon>Uroviricota</taxon>
        <taxon>Caudoviricetes</taxon>
        <taxon>Jacevirus</taxon>
        <taxon>Jacevirus jace</taxon>
    </lineage>
</organism>
<protein>
    <submittedName>
        <fullName evidence="2">RecT-like DNA pairing protein</fullName>
    </submittedName>
</protein>
<dbReference type="RefSeq" id="YP_009801678.1">
    <property type="nucleotide sequence ID" value="NC_047974.1"/>
</dbReference>
<reference evidence="2 3" key="1">
    <citation type="submission" date="2018-03" db="EMBL/GenBank/DDBJ databases">
        <authorList>
            <person name="Garlena R.A."/>
            <person name="Russell D.A."/>
            <person name="Pope W.H."/>
            <person name="Jacobs-Sera D."/>
            <person name="Hatfull G.F."/>
        </authorList>
    </citation>
    <scope>NUCLEOTIDE SEQUENCE [LARGE SCALE GENOMIC DNA]</scope>
</reference>
<proteinExistence type="predicted"/>
<dbReference type="Pfam" id="PF03837">
    <property type="entry name" value="RecT"/>
    <property type="match status" value="1"/>
</dbReference>
<evidence type="ECO:0000256" key="1">
    <source>
        <dbReference type="SAM" id="MobiDB-lite"/>
    </source>
</evidence>
<dbReference type="GO" id="GO:0003677">
    <property type="term" value="F:DNA binding"/>
    <property type="evidence" value="ECO:0007669"/>
    <property type="project" value="InterPro"/>
</dbReference>
<dbReference type="NCBIfam" id="TIGR00616">
    <property type="entry name" value="rect"/>
    <property type="match status" value="1"/>
</dbReference>
<dbReference type="InterPro" id="IPR004590">
    <property type="entry name" value="ssDNA_annealing_RecT"/>
</dbReference>
<name>A0A2U8UJ13_9CAUD</name>
<keyword evidence="3" id="KW-1185">Reference proteome</keyword>
<evidence type="ECO:0000313" key="2">
    <source>
        <dbReference type="EMBL" id="AWN03652.1"/>
    </source>
</evidence>
<evidence type="ECO:0000313" key="3">
    <source>
        <dbReference type="Proteomes" id="UP000246975"/>
    </source>
</evidence>
<dbReference type="InterPro" id="IPR018330">
    <property type="entry name" value="RecT_fam"/>
</dbReference>
<dbReference type="GO" id="GO:0006259">
    <property type="term" value="P:DNA metabolic process"/>
    <property type="evidence" value="ECO:0007669"/>
    <property type="project" value="InterPro"/>
</dbReference>
<dbReference type="EMBL" id="MH153804">
    <property type="protein sequence ID" value="AWN03652.1"/>
    <property type="molecule type" value="Genomic_DNA"/>
</dbReference>
<feature type="compositionally biased region" description="Acidic residues" evidence="1">
    <location>
        <begin position="271"/>
        <end position="281"/>
    </location>
</feature>
<gene>
    <name evidence="2" type="primary">32</name>
    <name evidence="2" type="ORF">PBI_JACE_32</name>
</gene>
<dbReference type="Proteomes" id="UP000246975">
    <property type="component" value="Segment"/>
</dbReference>
<accession>A0A2U8UJ13</accession>
<feature type="region of interest" description="Disordered" evidence="1">
    <location>
        <begin position="268"/>
        <end position="292"/>
    </location>
</feature>
<dbReference type="GeneID" id="54992196"/>
<feature type="compositionally biased region" description="Low complexity" evidence="1">
    <location>
        <begin position="10"/>
        <end position="23"/>
    </location>
</feature>